<proteinExistence type="predicted"/>
<reference evidence="1" key="1">
    <citation type="submission" date="2021-06" db="EMBL/GenBank/DDBJ databases">
        <title>Comparative genomics, transcriptomics and evolutionary studies reveal genomic signatures of adaptation to plant cell wall in hemibiotrophic fungi.</title>
        <authorList>
            <consortium name="DOE Joint Genome Institute"/>
            <person name="Baroncelli R."/>
            <person name="Diaz J.F."/>
            <person name="Benocci T."/>
            <person name="Peng M."/>
            <person name="Battaglia E."/>
            <person name="Haridas S."/>
            <person name="Andreopoulos W."/>
            <person name="Labutti K."/>
            <person name="Pangilinan J."/>
            <person name="Floch G.L."/>
            <person name="Makela M.R."/>
            <person name="Henrissat B."/>
            <person name="Grigoriev I.V."/>
            <person name="Crouch J.A."/>
            <person name="De Vries R.P."/>
            <person name="Sukno S.A."/>
            <person name="Thon M.R."/>
        </authorList>
    </citation>
    <scope>NUCLEOTIDE SEQUENCE</scope>
    <source>
        <strain evidence="1">CBS 125086</strain>
    </source>
</reference>
<dbReference type="RefSeq" id="XP_060416584.1">
    <property type="nucleotide sequence ID" value="XM_060557260.1"/>
</dbReference>
<name>A0AAD8Q5P4_9PEZI</name>
<gene>
    <name evidence="1" type="ORF">LY79DRAFT_546776</name>
</gene>
<dbReference type="GeneID" id="85441500"/>
<dbReference type="AlphaFoldDB" id="A0AAD8Q5P4"/>
<protein>
    <submittedName>
        <fullName evidence="1">Uncharacterized protein</fullName>
    </submittedName>
</protein>
<evidence type="ECO:0000313" key="2">
    <source>
        <dbReference type="Proteomes" id="UP001230504"/>
    </source>
</evidence>
<dbReference type="EMBL" id="JAHLJV010000015">
    <property type="protein sequence ID" value="KAK1595572.1"/>
    <property type="molecule type" value="Genomic_DNA"/>
</dbReference>
<evidence type="ECO:0000313" key="1">
    <source>
        <dbReference type="EMBL" id="KAK1595572.1"/>
    </source>
</evidence>
<comment type="caution">
    <text evidence="1">The sequence shown here is derived from an EMBL/GenBank/DDBJ whole genome shotgun (WGS) entry which is preliminary data.</text>
</comment>
<organism evidence="1 2">
    <name type="scientific">Colletotrichum navitas</name>
    <dbReference type="NCBI Taxonomy" id="681940"/>
    <lineage>
        <taxon>Eukaryota</taxon>
        <taxon>Fungi</taxon>
        <taxon>Dikarya</taxon>
        <taxon>Ascomycota</taxon>
        <taxon>Pezizomycotina</taxon>
        <taxon>Sordariomycetes</taxon>
        <taxon>Hypocreomycetidae</taxon>
        <taxon>Glomerellales</taxon>
        <taxon>Glomerellaceae</taxon>
        <taxon>Colletotrichum</taxon>
        <taxon>Colletotrichum graminicola species complex</taxon>
    </lineage>
</organism>
<dbReference type="Proteomes" id="UP001230504">
    <property type="component" value="Unassembled WGS sequence"/>
</dbReference>
<accession>A0AAD8Q5P4</accession>
<sequence>MFQKCPQKSRGASCVTLTRHATVWPSSETGLVTAVRARLRFPETTRLVETGRRLPKRRVDGILLKCRCFCYRCFETAEWCVTVLLSGKRDKQRKRKKRWLKRWRENALARLRKGERPQTLPRRVPAIWTASSPIEARALAVMRWCPLHLSYLGSPESRLSKCVHNIVTLGECHGLFCWRPPFTSAG</sequence>
<keyword evidence="2" id="KW-1185">Reference proteome</keyword>